<dbReference type="Gene3D" id="2.40.10.120">
    <property type="match status" value="1"/>
</dbReference>
<dbReference type="InterPro" id="IPR001478">
    <property type="entry name" value="PDZ"/>
</dbReference>
<evidence type="ECO:0000313" key="5">
    <source>
        <dbReference type="Proteomes" id="UP001595904"/>
    </source>
</evidence>
<comment type="caution">
    <text evidence="4">The sequence shown here is derived from an EMBL/GenBank/DDBJ whole genome shotgun (WGS) entry which is preliminary data.</text>
</comment>
<evidence type="ECO:0000256" key="1">
    <source>
        <dbReference type="ARBA" id="ARBA00022670"/>
    </source>
</evidence>
<keyword evidence="2 4" id="KW-0378">Hydrolase</keyword>
<keyword evidence="1 4" id="KW-0645">Protease</keyword>
<gene>
    <name evidence="4" type="ORF">ACFPN2_33995</name>
</gene>
<dbReference type="InterPro" id="IPR036034">
    <property type="entry name" value="PDZ_sf"/>
</dbReference>
<keyword evidence="5" id="KW-1185">Reference proteome</keyword>
<dbReference type="GO" id="GO:0008233">
    <property type="term" value="F:peptidase activity"/>
    <property type="evidence" value="ECO:0007669"/>
    <property type="project" value="UniProtKB-KW"/>
</dbReference>
<dbReference type="PROSITE" id="PS50106">
    <property type="entry name" value="PDZ"/>
    <property type="match status" value="1"/>
</dbReference>
<reference evidence="5" key="1">
    <citation type="journal article" date="2019" name="Int. J. Syst. Evol. Microbiol.">
        <title>The Global Catalogue of Microorganisms (GCM) 10K type strain sequencing project: providing services to taxonomists for standard genome sequencing and annotation.</title>
        <authorList>
            <consortium name="The Broad Institute Genomics Platform"/>
            <consortium name="The Broad Institute Genome Sequencing Center for Infectious Disease"/>
            <person name="Wu L."/>
            <person name="Ma J."/>
        </authorList>
    </citation>
    <scope>NUCLEOTIDE SEQUENCE [LARGE SCALE GENOMIC DNA]</scope>
    <source>
        <strain evidence="5">CGMCC 1.10759</strain>
    </source>
</reference>
<dbReference type="InterPro" id="IPR001940">
    <property type="entry name" value="Peptidase_S1C"/>
</dbReference>
<dbReference type="Proteomes" id="UP001595904">
    <property type="component" value="Unassembled WGS sequence"/>
</dbReference>
<dbReference type="SUPFAM" id="SSF50156">
    <property type="entry name" value="PDZ domain-like"/>
    <property type="match status" value="1"/>
</dbReference>
<sequence length="314" mass="32618">MIPAPRLEPEALDPYSELVAQAFDSVSPAVASITARASNGRPLGVGSGVLYTPDGYLLTNSHVAGSASELTATLTDGREVSATLVGDDPATDIAVLRLTGSGFAYATLGTSSTLRVGQLVVAIGNPLGYQATVTAGIVSALGRSLRTQSGRLVESVIQTDAPLNPGNSGGPLVDGACRVVGINTAIAGGAQGICFAIGIDIAANVAATLMREGRVRRSRLGVAGQTITLDRRIQRTLQRQMQTAILVLEIQSDGPAARSKLEKGDVLLDFDGAPIAGLDHLHRLLTAELATREVRTRVLRRGKLLDVTIRPMLG</sequence>
<protein>
    <submittedName>
        <fullName evidence="4">S1C family serine protease</fullName>
        <ecNumber evidence="4">3.4.21.-</ecNumber>
    </submittedName>
</protein>
<dbReference type="Pfam" id="PF13180">
    <property type="entry name" value="PDZ_2"/>
    <property type="match status" value="1"/>
</dbReference>
<dbReference type="Gene3D" id="2.30.42.10">
    <property type="match status" value="1"/>
</dbReference>
<accession>A0ABV8T2G8</accession>
<dbReference type="EC" id="3.4.21.-" evidence="4"/>
<dbReference type="SMART" id="SM00228">
    <property type="entry name" value="PDZ"/>
    <property type="match status" value="1"/>
</dbReference>
<dbReference type="RefSeq" id="WP_380605070.1">
    <property type="nucleotide sequence ID" value="NZ_JBHSDU010000015.1"/>
</dbReference>
<feature type="domain" description="PDZ" evidence="3">
    <location>
        <begin position="226"/>
        <end position="302"/>
    </location>
</feature>
<dbReference type="InterPro" id="IPR051201">
    <property type="entry name" value="Chloro_Bact_Ser_Proteases"/>
</dbReference>
<dbReference type="GO" id="GO:0006508">
    <property type="term" value="P:proteolysis"/>
    <property type="evidence" value="ECO:0007669"/>
    <property type="project" value="UniProtKB-KW"/>
</dbReference>
<name>A0ABV8T2G8_9GAMM</name>
<dbReference type="EMBL" id="JBHSDU010000015">
    <property type="protein sequence ID" value="MFC4314136.1"/>
    <property type="molecule type" value="Genomic_DNA"/>
</dbReference>
<dbReference type="Pfam" id="PF13365">
    <property type="entry name" value="Trypsin_2"/>
    <property type="match status" value="1"/>
</dbReference>
<dbReference type="PANTHER" id="PTHR43343:SF3">
    <property type="entry name" value="PROTEASE DO-LIKE 8, CHLOROPLASTIC"/>
    <property type="match status" value="1"/>
</dbReference>
<dbReference type="InterPro" id="IPR009003">
    <property type="entry name" value="Peptidase_S1_PA"/>
</dbReference>
<dbReference type="PANTHER" id="PTHR43343">
    <property type="entry name" value="PEPTIDASE S12"/>
    <property type="match status" value="1"/>
</dbReference>
<dbReference type="SUPFAM" id="SSF50494">
    <property type="entry name" value="Trypsin-like serine proteases"/>
    <property type="match status" value="1"/>
</dbReference>
<organism evidence="4 5">
    <name type="scientific">Steroidobacter flavus</name>
    <dbReference type="NCBI Taxonomy" id="1842136"/>
    <lineage>
        <taxon>Bacteria</taxon>
        <taxon>Pseudomonadati</taxon>
        <taxon>Pseudomonadota</taxon>
        <taxon>Gammaproteobacteria</taxon>
        <taxon>Steroidobacterales</taxon>
        <taxon>Steroidobacteraceae</taxon>
        <taxon>Steroidobacter</taxon>
    </lineage>
</organism>
<dbReference type="PRINTS" id="PR00834">
    <property type="entry name" value="PROTEASES2C"/>
</dbReference>
<proteinExistence type="predicted"/>
<evidence type="ECO:0000259" key="3">
    <source>
        <dbReference type="PROSITE" id="PS50106"/>
    </source>
</evidence>
<evidence type="ECO:0000256" key="2">
    <source>
        <dbReference type="ARBA" id="ARBA00022801"/>
    </source>
</evidence>
<evidence type="ECO:0000313" key="4">
    <source>
        <dbReference type="EMBL" id="MFC4314136.1"/>
    </source>
</evidence>